<reference evidence="3" key="1">
    <citation type="journal article" date="2019" name="Int. J. Syst. Evol. Microbiol.">
        <title>The Global Catalogue of Microorganisms (GCM) 10K type strain sequencing project: providing services to taxonomists for standard genome sequencing and annotation.</title>
        <authorList>
            <consortium name="The Broad Institute Genomics Platform"/>
            <consortium name="The Broad Institute Genome Sequencing Center for Infectious Disease"/>
            <person name="Wu L."/>
            <person name="Ma J."/>
        </authorList>
    </citation>
    <scope>NUCLEOTIDE SEQUENCE [LARGE SCALE GENOMIC DNA]</scope>
    <source>
        <strain evidence="3">JCM 13250</strain>
    </source>
</reference>
<organism evidence="2 3">
    <name type="scientific">Luedemannella flava</name>
    <dbReference type="NCBI Taxonomy" id="349316"/>
    <lineage>
        <taxon>Bacteria</taxon>
        <taxon>Bacillati</taxon>
        <taxon>Actinomycetota</taxon>
        <taxon>Actinomycetes</taxon>
        <taxon>Micromonosporales</taxon>
        <taxon>Micromonosporaceae</taxon>
        <taxon>Luedemannella</taxon>
    </lineage>
</organism>
<accession>A0ABP4Y1X3</accession>
<dbReference type="InterPro" id="IPR002347">
    <property type="entry name" value="SDR_fam"/>
</dbReference>
<dbReference type="CDD" id="cd05233">
    <property type="entry name" value="SDR_c"/>
    <property type="match status" value="1"/>
</dbReference>
<dbReference type="PANTHER" id="PTHR43943:SF2">
    <property type="entry name" value="DEHYDROGENASE_REDUCTASE 4"/>
    <property type="match status" value="1"/>
</dbReference>
<keyword evidence="3" id="KW-1185">Reference proteome</keyword>
<dbReference type="PRINTS" id="PR00080">
    <property type="entry name" value="SDRFAMILY"/>
</dbReference>
<dbReference type="Pfam" id="PF13561">
    <property type="entry name" value="adh_short_C2"/>
    <property type="match status" value="1"/>
</dbReference>
<comment type="similarity">
    <text evidence="1">Belongs to the short-chain dehydrogenases/reductases (SDR) family.</text>
</comment>
<dbReference type="RefSeq" id="WP_344128872.1">
    <property type="nucleotide sequence ID" value="NZ_BAAALT010000053.1"/>
</dbReference>
<dbReference type="Gene3D" id="3.40.50.720">
    <property type="entry name" value="NAD(P)-binding Rossmann-like Domain"/>
    <property type="match status" value="1"/>
</dbReference>
<protein>
    <submittedName>
        <fullName evidence="2">SDR family oxidoreductase</fullName>
    </submittedName>
</protein>
<dbReference type="SUPFAM" id="SSF51735">
    <property type="entry name" value="NAD(P)-binding Rossmann-fold domains"/>
    <property type="match status" value="1"/>
</dbReference>
<name>A0ABP4Y1X3_9ACTN</name>
<dbReference type="EMBL" id="BAAALT010000053">
    <property type="protein sequence ID" value="GAA1799175.1"/>
    <property type="molecule type" value="Genomic_DNA"/>
</dbReference>
<dbReference type="PRINTS" id="PR00081">
    <property type="entry name" value="GDHRDH"/>
</dbReference>
<sequence length="250" mass="25284">MRHKGRVAIVTGASRGIGLGVAERLVAEGARVCLTARGEETLAEAVAALGGPSVAMAVAGKADDPEHRAETVRRVTEAFGPVDILVNNTGINPAFGPLVGLDLGAARKILDVNVVSALGWVQEVCAAGMVDRGGAIVSVTSVAGIVPPPGISFYGVSKAALAHLTACLAVELGPAIRVNAVAPAVVKTRFASALYEGREEEVASRYPLGRLGEPADVAGAVSYLVSDDASWVTGQTLVVDGGVTLTGRGA</sequence>
<gene>
    <name evidence="2" type="ORF">GCM10009682_21020</name>
</gene>
<dbReference type="PANTHER" id="PTHR43943">
    <property type="entry name" value="DEHYDROGENASE/REDUCTASE (SDR FAMILY) MEMBER 4"/>
    <property type="match status" value="1"/>
</dbReference>
<evidence type="ECO:0000256" key="1">
    <source>
        <dbReference type="ARBA" id="ARBA00006484"/>
    </source>
</evidence>
<dbReference type="PROSITE" id="PS00061">
    <property type="entry name" value="ADH_SHORT"/>
    <property type="match status" value="1"/>
</dbReference>
<proteinExistence type="inferred from homology"/>
<dbReference type="InterPro" id="IPR020904">
    <property type="entry name" value="Sc_DH/Rdtase_CS"/>
</dbReference>
<evidence type="ECO:0000313" key="2">
    <source>
        <dbReference type="EMBL" id="GAA1799175.1"/>
    </source>
</evidence>
<dbReference type="NCBIfam" id="NF005559">
    <property type="entry name" value="PRK07231.1"/>
    <property type="match status" value="1"/>
</dbReference>
<comment type="caution">
    <text evidence="2">The sequence shown here is derived from an EMBL/GenBank/DDBJ whole genome shotgun (WGS) entry which is preliminary data.</text>
</comment>
<dbReference type="Proteomes" id="UP001500218">
    <property type="component" value="Unassembled WGS sequence"/>
</dbReference>
<dbReference type="InterPro" id="IPR036291">
    <property type="entry name" value="NAD(P)-bd_dom_sf"/>
</dbReference>
<evidence type="ECO:0000313" key="3">
    <source>
        <dbReference type="Proteomes" id="UP001500218"/>
    </source>
</evidence>